<reference evidence="2" key="1">
    <citation type="journal article" date="2014" name="Int. J. Syst. Evol. Microbiol.">
        <title>Complete genome sequence of Corynebacterium casei LMG S-19264T (=DSM 44701T), isolated from a smear-ripened cheese.</title>
        <authorList>
            <consortium name="US DOE Joint Genome Institute (JGI-PGF)"/>
            <person name="Walter F."/>
            <person name="Albersmeier A."/>
            <person name="Kalinowski J."/>
            <person name="Ruckert C."/>
        </authorList>
    </citation>
    <scope>NUCLEOTIDE SEQUENCE</scope>
    <source>
        <strain evidence="2">JCM 4059</strain>
    </source>
</reference>
<feature type="region of interest" description="Disordered" evidence="1">
    <location>
        <begin position="23"/>
        <end position="63"/>
    </location>
</feature>
<proteinExistence type="predicted"/>
<accession>A0A919B415</accession>
<evidence type="ECO:0000313" key="2">
    <source>
        <dbReference type="EMBL" id="GHF44623.1"/>
    </source>
</evidence>
<organism evidence="2 3">
    <name type="scientific">Streptomyces mashuensis</name>
    <dbReference type="NCBI Taxonomy" id="33904"/>
    <lineage>
        <taxon>Bacteria</taxon>
        <taxon>Bacillati</taxon>
        <taxon>Actinomycetota</taxon>
        <taxon>Actinomycetes</taxon>
        <taxon>Kitasatosporales</taxon>
        <taxon>Streptomycetaceae</taxon>
        <taxon>Streptomyces</taxon>
    </lineage>
</organism>
<keyword evidence="3" id="KW-1185">Reference proteome</keyword>
<comment type="caution">
    <text evidence="2">The sequence shown here is derived from an EMBL/GenBank/DDBJ whole genome shotgun (WGS) entry which is preliminary data.</text>
</comment>
<reference evidence="2" key="2">
    <citation type="submission" date="2020-09" db="EMBL/GenBank/DDBJ databases">
        <authorList>
            <person name="Sun Q."/>
            <person name="Ohkuma M."/>
        </authorList>
    </citation>
    <scope>NUCLEOTIDE SEQUENCE</scope>
    <source>
        <strain evidence="2">JCM 4059</strain>
    </source>
</reference>
<gene>
    <name evidence="2" type="ORF">GCM10010218_27580</name>
</gene>
<dbReference type="Proteomes" id="UP000638313">
    <property type="component" value="Unassembled WGS sequence"/>
</dbReference>
<feature type="compositionally biased region" description="Polar residues" evidence="1">
    <location>
        <begin position="25"/>
        <end position="44"/>
    </location>
</feature>
<evidence type="ECO:0000256" key="1">
    <source>
        <dbReference type="SAM" id="MobiDB-lite"/>
    </source>
</evidence>
<evidence type="ECO:0000313" key="3">
    <source>
        <dbReference type="Proteomes" id="UP000638313"/>
    </source>
</evidence>
<sequence>MAKTITDRTTEAWVTESPIKYEARATSSSSYTSPQAAQTKTVVSTRRRPSPAGTGNRAGTGRW</sequence>
<protein>
    <submittedName>
        <fullName evidence="2">Uncharacterized protein</fullName>
    </submittedName>
</protein>
<dbReference type="AlphaFoldDB" id="A0A919B415"/>
<dbReference type="EMBL" id="BNBD01000004">
    <property type="protein sequence ID" value="GHF44623.1"/>
    <property type="molecule type" value="Genomic_DNA"/>
</dbReference>
<name>A0A919B415_9ACTN</name>